<dbReference type="Pfam" id="PF01381">
    <property type="entry name" value="HTH_3"/>
    <property type="match status" value="1"/>
</dbReference>
<gene>
    <name evidence="3" type="ORF">H6G24_11845</name>
</gene>
<dbReference type="SUPFAM" id="SSF47413">
    <property type="entry name" value="lambda repressor-like DNA-binding domains"/>
    <property type="match status" value="1"/>
</dbReference>
<dbReference type="InterPro" id="IPR001387">
    <property type="entry name" value="Cro/C1-type_HTH"/>
</dbReference>
<dbReference type="InterPro" id="IPR010982">
    <property type="entry name" value="Lambda_DNA-bd_dom_sf"/>
</dbReference>
<dbReference type="RefSeq" id="WP_190541172.1">
    <property type="nucleotide sequence ID" value="NZ_CAWPNO010000047.1"/>
</dbReference>
<keyword evidence="4" id="KW-1185">Reference proteome</keyword>
<accession>A0ABR8A8I0</accession>
<dbReference type="PROSITE" id="PS50943">
    <property type="entry name" value="HTH_CROC1"/>
    <property type="match status" value="1"/>
</dbReference>
<dbReference type="Gene3D" id="1.10.260.40">
    <property type="entry name" value="lambda repressor-like DNA-binding domains"/>
    <property type="match status" value="1"/>
</dbReference>
<proteinExistence type="predicted"/>
<evidence type="ECO:0000256" key="1">
    <source>
        <dbReference type="SAM" id="Coils"/>
    </source>
</evidence>
<keyword evidence="1" id="KW-0175">Coiled coil</keyword>
<dbReference type="Proteomes" id="UP000658514">
    <property type="component" value="Unassembled WGS sequence"/>
</dbReference>
<dbReference type="SMART" id="SM00530">
    <property type="entry name" value="HTH_XRE"/>
    <property type="match status" value="1"/>
</dbReference>
<feature type="domain" description="HTH cro/C1-type" evidence="2">
    <location>
        <begin position="88"/>
        <end position="143"/>
    </location>
</feature>
<evidence type="ECO:0000259" key="2">
    <source>
        <dbReference type="PROSITE" id="PS50943"/>
    </source>
</evidence>
<evidence type="ECO:0000313" key="4">
    <source>
        <dbReference type="Proteomes" id="UP000658514"/>
    </source>
</evidence>
<dbReference type="CDD" id="cd00093">
    <property type="entry name" value="HTH_XRE"/>
    <property type="match status" value="1"/>
</dbReference>
<comment type="caution">
    <text evidence="3">The sequence shown here is derived from an EMBL/GenBank/DDBJ whole genome shotgun (WGS) entry which is preliminary data.</text>
</comment>
<feature type="coiled-coil region" evidence="1">
    <location>
        <begin position="43"/>
        <end position="70"/>
    </location>
</feature>
<dbReference type="EMBL" id="JACJQH010000016">
    <property type="protein sequence ID" value="MBD2196183.1"/>
    <property type="molecule type" value="Genomic_DNA"/>
</dbReference>
<evidence type="ECO:0000313" key="3">
    <source>
        <dbReference type="EMBL" id="MBD2196183.1"/>
    </source>
</evidence>
<sequence length="171" mass="19928">MIKNEHEYQVSKSWVVKFQQAIISLYQNEEKKQKDPDGWQLIIDSYFAQIKNLLDEITEYESLVDHNSQEILILQNSNIRLSQIGEILIKVRIAKKISLEELSAITKLTKEQIKEYEDKDYQNASFDAVIEIAEALGIKLQHCTVVSEINNFLSNELTKIRQFEHISNLSE</sequence>
<organism evidence="3 4">
    <name type="scientific">Calothrix parietina FACHB-288</name>
    <dbReference type="NCBI Taxonomy" id="2692896"/>
    <lineage>
        <taxon>Bacteria</taxon>
        <taxon>Bacillati</taxon>
        <taxon>Cyanobacteriota</taxon>
        <taxon>Cyanophyceae</taxon>
        <taxon>Nostocales</taxon>
        <taxon>Calotrichaceae</taxon>
        <taxon>Calothrix</taxon>
    </lineage>
</organism>
<reference evidence="3 4" key="1">
    <citation type="journal article" date="2020" name="ISME J.">
        <title>Comparative genomics reveals insights into cyanobacterial evolution and habitat adaptation.</title>
        <authorList>
            <person name="Chen M.Y."/>
            <person name="Teng W.K."/>
            <person name="Zhao L."/>
            <person name="Hu C.X."/>
            <person name="Zhou Y.K."/>
            <person name="Han B.P."/>
            <person name="Song L.R."/>
            <person name="Shu W.S."/>
        </authorList>
    </citation>
    <scope>NUCLEOTIDE SEQUENCE [LARGE SCALE GENOMIC DNA]</scope>
    <source>
        <strain evidence="3 4">FACHB-288</strain>
    </source>
</reference>
<protein>
    <submittedName>
        <fullName evidence="3">Helix-turn-helix transcriptional regulator</fullName>
    </submittedName>
</protein>
<name>A0ABR8A8I0_9CYAN</name>